<gene>
    <name evidence="1" type="ORF">AVEN_212100_1</name>
</gene>
<accession>A0A4Y2UJZ9</accession>
<proteinExistence type="predicted"/>
<keyword evidence="2" id="KW-1185">Reference proteome</keyword>
<reference evidence="1 2" key="1">
    <citation type="journal article" date="2019" name="Sci. Rep.">
        <title>Orb-weaving spider Araneus ventricosus genome elucidates the spidroin gene catalogue.</title>
        <authorList>
            <person name="Kono N."/>
            <person name="Nakamura H."/>
            <person name="Ohtoshi R."/>
            <person name="Moran D.A.P."/>
            <person name="Shinohara A."/>
            <person name="Yoshida Y."/>
            <person name="Fujiwara M."/>
            <person name="Mori M."/>
            <person name="Tomita M."/>
            <person name="Arakawa K."/>
        </authorList>
    </citation>
    <scope>NUCLEOTIDE SEQUENCE [LARGE SCALE GENOMIC DNA]</scope>
</reference>
<protein>
    <submittedName>
        <fullName evidence="1">Uncharacterized protein</fullName>
    </submittedName>
</protein>
<evidence type="ECO:0000313" key="1">
    <source>
        <dbReference type="EMBL" id="GBO11887.1"/>
    </source>
</evidence>
<sequence length="106" mass="11952">MAALTFIAFFVTFFSIFALFYKYALSCNFSVLPDVSNIELSVWILPCYLHQCALLRSRLWNQSLYSKCAWDWTVRQAGATESGDNSGGQLYDDMQNVCGSGHQSTL</sequence>
<dbReference type="AlphaFoldDB" id="A0A4Y2UJZ9"/>
<comment type="caution">
    <text evidence="1">The sequence shown here is derived from an EMBL/GenBank/DDBJ whole genome shotgun (WGS) entry which is preliminary data.</text>
</comment>
<organism evidence="1 2">
    <name type="scientific">Araneus ventricosus</name>
    <name type="common">Orbweaver spider</name>
    <name type="synonym">Epeira ventricosa</name>
    <dbReference type="NCBI Taxonomy" id="182803"/>
    <lineage>
        <taxon>Eukaryota</taxon>
        <taxon>Metazoa</taxon>
        <taxon>Ecdysozoa</taxon>
        <taxon>Arthropoda</taxon>
        <taxon>Chelicerata</taxon>
        <taxon>Arachnida</taxon>
        <taxon>Araneae</taxon>
        <taxon>Araneomorphae</taxon>
        <taxon>Entelegynae</taxon>
        <taxon>Araneoidea</taxon>
        <taxon>Araneidae</taxon>
        <taxon>Araneus</taxon>
    </lineage>
</organism>
<name>A0A4Y2UJZ9_ARAVE</name>
<dbReference type="EMBL" id="BGPR01036609">
    <property type="protein sequence ID" value="GBO11887.1"/>
    <property type="molecule type" value="Genomic_DNA"/>
</dbReference>
<dbReference type="Proteomes" id="UP000499080">
    <property type="component" value="Unassembled WGS sequence"/>
</dbReference>
<evidence type="ECO:0000313" key="2">
    <source>
        <dbReference type="Proteomes" id="UP000499080"/>
    </source>
</evidence>